<reference evidence="1 2" key="1">
    <citation type="submission" date="2018-10" db="EMBL/GenBank/DDBJ databases">
        <title>Sinomicrobium pectinilyticum sp. nov., a pectinase-producing bacterium isolated from alkaline and saline soil, and emended description of the genus Sinomicrobium.</title>
        <authorList>
            <person name="Cheng B."/>
            <person name="Li C."/>
            <person name="Lai Q."/>
            <person name="Du M."/>
            <person name="Shao Z."/>
            <person name="Xu P."/>
            <person name="Yang C."/>
        </authorList>
    </citation>
    <scope>NUCLEOTIDE SEQUENCE [LARGE SCALE GENOMIC DNA]</scope>
    <source>
        <strain evidence="1 2">5DNS001</strain>
    </source>
</reference>
<dbReference type="Proteomes" id="UP000267469">
    <property type="component" value="Unassembled WGS sequence"/>
</dbReference>
<protein>
    <submittedName>
        <fullName evidence="1">Uncharacterized protein</fullName>
    </submittedName>
</protein>
<proteinExistence type="predicted"/>
<evidence type="ECO:0000313" key="2">
    <source>
        <dbReference type="Proteomes" id="UP000267469"/>
    </source>
</evidence>
<name>A0A3N0EU83_SINP1</name>
<gene>
    <name evidence="1" type="ORF">ED312_04635</name>
</gene>
<keyword evidence="2" id="KW-1185">Reference proteome</keyword>
<accession>A0A3N0EU83</accession>
<evidence type="ECO:0000313" key="1">
    <source>
        <dbReference type="EMBL" id="RNL91473.1"/>
    </source>
</evidence>
<sequence length="67" mass="7705">MTIQEIYHKAQQVIGLNGMTINERLWTSGLIDEFDHAKKYDKSKAETILKALQVDKNSIRKIMGTIK</sequence>
<dbReference type="EMBL" id="RJTM01000026">
    <property type="protein sequence ID" value="RNL91473.1"/>
    <property type="molecule type" value="Genomic_DNA"/>
</dbReference>
<dbReference type="OrthoDB" id="771468at2"/>
<dbReference type="AlphaFoldDB" id="A0A3N0EU83"/>
<organism evidence="1 2">
    <name type="scientific">Sinomicrobium pectinilyticum</name>
    <dbReference type="NCBI Taxonomy" id="1084421"/>
    <lineage>
        <taxon>Bacteria</taxon>
        <taxon>Pseudomonadati</taxon>
        <taxon>Bacteroidota</taxon>
        <taxon>Flavobacteriia</taxon>
        <taxon>Flavobacteriales</taxon>
        <taxon>Flavobacteriaceae</taxon>
        <taxon>Sinomicrobium</taxon>
    </lineage>
</organism>
<comment type="caution">
    <text evidence="1">The sequence shown here is derived from an EMBL/GenBank/DDBJ whole genome shotgun (WGS) entry which is preliminary data.</text>
</comment>